<evidence type="ECO:0000256" key="1">
    <source>
        <dbReference type="SAM" id="Phobius"/>
    </source>
</evidence>
<evidence type="ECO:0000313" key="3">
    <source>
        <dbReference type="Proteomes" id="UP001500433"/>
    </source>
</evidence>
<name>A0ABP9EU02_9FLAO</name>
<feature type="transmembrane region" description="Helical" evidence="1">
    <location>
        <begin position="66"/>
        <end position="85"/>
    </location>
</feature>
<gene>
    <name evidence="2" type="ORF">GCM10023311_07130</name>
</gene>
<keyword evidence="3" id="KW-1185">Reference proteome</keyword>
<organism evidence="2 3">
    <name type="scientific">Flaviramulus aquimarinus</name>
    <dbReference type="NCBI Taxonomy" id="1170456"/>
    <lineage>
        <taxon>Bacteria</taxon>
        <taxon>Pseudomonadati</taxon>
        <taxon>Bacteroidota</taxon>
        <taxon>Flavobacteriia</taxon>
        <taxon>Flavobacteriales</taxon>
        <taxon>Flavobacteriaceae</taxon>
        <taxon>Flaviramulus</taxon>
    </lineage>
</organism>
<sequence length="96" mass="10932">MPIIVSPETTGICFILCLLKSISALSKSSDRVNPIIFLVIIVETGVRCFMIFNLNSKVKLIQKEKLFYDIYHLLATIQILVFKYIQCVKIALINIL</sequence>
<accession>A0ABP9EU02</accession>
<dbReference type="EMBL" id="BAABJH010000001">
    <property type="protein sequence ID" value="GAA4886533.1"/>
    <property type="molecule type" value="Genomic_DNA"/>
</dbReference>
<proteinExistence type="predicted"/>
<reference evidence="3" key="1">
    <citation type="journal article" date="2019" name="Int. J. Syst. Evol. Microbiol.">
        <title>The Global Catalogue of Microorganisms (GCM) 10K type strain sequencing project: providing services to taxonomists for standard genome sequencing and annotation.</title>
        <authorList>
            <consortium name="The Broad Institute Genomics Platform"/>
            <consortium name="The Broad Institute Genome Sequencing Center for Infectious Disease"/>
            <person name="Wu L."/>
            <person name="Ma J."/>
        </authorList>
    </citation>
    <scope>NUCLEOTIDE SEQUENCE [LARGE SCALE GENOMIC DNA]</scope>
    <source>
        <strain evidence="3">JCM 18274</strain>
    </source>
</reference>
<protein>
    <submittedName>
        <fullName evidence="2">Uncharacterized protein</fullName>
    </submittedName>
</protein>
<keyword evidence="1" id="KW-1133">Transmembrane helix</keyword>
<dbReference type="Proteomes" id="UP001500433">
    <property type="component" value="Unassembled WGS sequence"/>
</dbReference>
<keyword evidence="1" id="KW-0472">Membrane</keyword>
<evidence type="ECO:0000313" key="2">
    <source>
        <dbReference type="EMBL" id="GAA4886533.1"/>
    </source>
</evidence>
<feature type="transmembrane region" description="Helical" evidence="1">
    <location>
        <begin position="34"/>
        <end position="54"/>
    </location>
</feature>
<keyword evidence="1" id="KW-0812">Transmembrane</keyword>
<comment type="caution">
    <text evidence="2">The sequence shown here is derived from an EMBL/GenBank/DDBJ whole genome shotgun (WGS) entry which is preliminary data.</text>
</comment>